<sequence>MGAPEAAVERRVGDAVFTAHLWPVPLWPRLRFEVVTGPDGRGVWQEWLVRAAGEEVPRAAGVDGLVPWEFTVEDVARSFPGARPLEGSAPTRSRLLITSQGKQYAADFTWGLLQEVAELR</sequence>
<gene>
    <name evidence="1" type="ORF">BIV57_17565</name>
</gene>
<organism evidence="1 2">
    <name type="scientific">Mangrovactinospora gilvigrisea</name>
    <dbReference type="NCBI Taxonomy" id="1428644"/>
    <lineage>
        <taxon>Bacteria</taxon>
        <taxon>Bacillati</taxon>
        <taxon>Actinomycetota</taxon>
        <taxon>Actinomycetes</taxon>
        <taxon>Kitasatosporales</taxon>
        <taxon>Streptomycetaceae</taxon>
        <taxon>Mangrovactinospora</taxon>
    </lineage>
</organism>
<reference evidence="1 2" key="1">
    <citation type="submission" date="2016-10" db="EMBL/GenBank/DDBJ databases">
        <title>Genome sequence of Streptomyces gilvigriseus MUSC 26.</title>
        <authorList>
            <person name="Lee L.-H."/>
            <person name="Ser H.-L."/>
        </authorList>
    </citation>
    <scope>NUCLEOTIDE SEQUENCE [LARGE SCALE GENOMIC DNA]</scope>
    <source>
        <strain evidence="1 2">MUSC 26</strain>
    </source>
</reference>
<dbReference type="STRING" id="1428644.BIV57_17565"/>
<protein>
    <submittedName>
        <fullName evidence="1">Uncharacterized protein</fullName>
    </submittedName>
</protein>
<evidence type="ECO:0000313" key="1">
    <source>
        <dbReference type="EMBL" id="OIV36211.1"/>
    </source>
</evidence>
<dbReference type="Proteomes" id="UP000243342">
    <property type="component" value="Unassembled WGS sequence"/>
</dbReference>
<evidence type="ECO:0000313" key="2">
    <source>
        <dbReference type="Proteomes" id="UP000243342"/>
    </source>
</evidence>
<keyword evidence="2" id="KW-1185">Reference proteome</keyword>
<dbReference type="AlphaFoldDB" id="A0A1J7BC21"/>
<accession>A0A1J7BC21</accession>
<dbReference type="EMBL" id="MLCF01000108">
    <property type="protein sequence ID" value="OIV36211.1"/>
    <property type="molecule type" value="Genomic_DNA"/>
</dbReference>
<comment type="caution">
    <text evidence="1">The sequence shown here is derived from an EMBL/GenBank/DDBJ whole genome shotgun (WGS) entry which is preliminary data.</text>
</comment>
<proteinExistence type="predicted"/>
<name>A0A1J7BC21_9ACTN</name>